<dbReference type="InterPro" id="IPR015943">
    <property type="entry name" value="WD40/YVTN_repeat-like_dom_sf"/>
</dbReference>
<dbReference type="RefSeq" id="WP_149769425.1">
    <property type="nucleotide sequence ID" value="NZ_VDFQ02000002.1"/>
</dbReference>
<dbReference type="PANTHER" id="PTHR30344:SF1">
    <property type="entry name" value="6-PHOSPHOGLUCONOLACTONASE"/>
    <property type="match status" value="1"/>
</dbReference>
<proteinExistence type="inferred from homology"/>
<sequence length="335" mass="34995">MTTTPLALVGGYTTRGAPGLQSVRVHPSGRLEPLSVLEIESPSCVAWHPTLPVAYATNESAAGGVTAVAIDDAGHMRALGSAPTGGHPCHAAITRDERWLLTADYTGGTVSLIKLAPDGRPVATVGTTTIVGSGPDPERQQHAHPHMIATDVLGHSLICVDLGADTLTSLAITPDGALRQERTWHLPPGTGPRQIVALPDADSALVVGELSATLLRVRLGAADEAEVLAEVPTTTHPERSWPAQLTTYGDSVLVSNRGPDTIAVFTVGTSELDLVSEHPTAGRWPRHFALTEGLLLASNENSSTIEAFELGAGETIGRRVSSFATSTPTWVALRP</sequence>
<dbReference type="InterPro" id="IPR050282">
    <property type="entry name" value="Cycloisomerase_2"/>
</dbReference>
<dbReference type="SUPFAM" id="SSF51004">
    <property type="entry name" value="C-terminal (heme d1) domain of cytochrome cd1-nitrite reductase"/>
    <property type="match status" value="1"/>
</dbReference>
<evidence type="ECO:0000313" key="3">
    <source>
        <dbReference type="Proteomes" id="UP000307768"/>
    </source>
</evidence>
<dbReference type="InterPro" id="IPR019405">
    <property type="entry name" value="Lactonase_7-beta_prop"/>
</dbReference>
<dbReference type="PANTHER" id="PTHR30344">
    <property type="entry name" value="6-PHOSPHOGLUCONOLACTONASE-RELATED"/>
    <property type="match status" value="1"/>
</dbReference>
<organism evidence="2 3">
    <name type="scientific">Mumia zhuanghuii</name>
    <dbReference type="NCBI Taxonomy" id="2585211"/>
    <lineage>
        <taxon>Bacteria</taxon>
        <taxon>Bacillati</taxon>
        <taxon>Actinomycetota</taxon>
        <taxon>Actinomycetes</taxon>
        <taxon>Propionibacteriales</taxon>
        <taxon>Nocardioidaceae</taxon>
        <taxon>Mumia</taxon>
    </lineage>
</organism>
<dbReference type="OrthoDB" id="9790815at2"/>
<dbReference type="Pfam" id="PF10282">
    <property type="entry name" value="Lactonase"/>
    <property type="match status" value="1"/>
</dbReference>
<dbReference type="EMBL" id="VDFQ02000002">
    <property type="protein sequence ID" value="KAA1423906.1"/>
    <property type="molecule type" value="Genomic_DNA"/>
</dbReference>
<dbReference type="AlphaFoldDB" id="A0A5Q6S0L9"/>
<protein>
    <submittedName>
        <fullName evidence="2">Lactonase family protein</fullName>
    </submittedName>
</protein>
<dbReference type="Proteomes" id="UP000307768">
    <property type="component" value="Unassembled WGS sequence"/>
</dbReference>
<gene>
    <name evidence="2" type="ORF">FE697_010155</name>
</gene>
<comment type="similarity">
    <text evidence="1">Belongs to the cycloisomerase 2 family.</text>
</comment>
<accession>A0A5Q6S0L9</accession>
<reference evidence="2 3" key="1">
    <citation type="submission" date="2019-09" db="EMBL/GenBank/DDBJ databases">
        <title>Mumia zhuanghuii sp. nov. isolated from the intestinal contents of plateau pika (Ochotona curzoniae) in the Qinghai-Tibet plateau of China.</title>
        <authorList>
            <person name="Tian Z."/>
        </authorList>
    </citation>
    <scope>NUCLEOTIDE SEQUENCE [LARGE SCALE GENOMIC DNA]</scope>
    <source>
        <strain evidence="3">350</strain>
    </source>
</reference>
<dbReference type="GO" id="GO:0017057">
    <property type="term" value="F:6-phosphogluconolactonase activity"/>
    <property type="evidence" value="ECO:0007669"/>
    <property type="project" value="TreeGrafter"/>
</dbReference>
<evidence type="ECO:0000256" key="1">
    <source>
        <dbReference type="ARBA" id="ARBA00005564"/>
    </source>
</evidence>
<name>A0A5Q6S0L9_9ACTN</name>
<comment type="caution">
    <text evidence="2">The sequence shown here is derived from an EMBL/GenBank/DDBJ whole genome shotgun (WGS) entry which is preliminary data.</text>
</comment>
<dbReference type="Gene3D" id="2.130.10.10">
    <property type="entry name" value="YVTN repeat-like/Quinoprotein amine dehydrogenase"/>
    <property type="match status" value="1"/>
</dbReference>
<dbReference type="InterPro" id="IPR011048">
    <property type="entry name" value="Haem_d1_sf"/>
</dbReference>
<evidence type="ECO:0000313" key="2">
    <source>
        <dbReference type="EMBL" id="KAA1423906.1"/>
    </source>
</evidence>